<dbReference type="Proteomes" id="UP000092321">
    <property type="component" value="Unassembled WGS sequence"/>
</dbReference>
<evidence type="ECO:0000313" key="3">
    <source>
        <dbReference type="Proteomes" id="UP000092321"/>
    </source>
</evidence>
<sequence length="797" mass="91542">MCVIQITDLKKSAYVVDNNNSYLDTGHLDVVGKLNQSTNSTRSKIIKKINIFKKETKPPSPNFHIDIKENLQKIASYYEQYNKSTSSLPLYIDIDQEVETKNKADIEQLISNTFLLAKNEKQFVIDKFFYNCFNNIENPIMNSYSDKNISVSMNLMQDTDLLERKCSVSGASNVQSSRNYNERRSSIVSSVINDLNTNDLTVNQNNNELLKYFMMNHDENISINDSNASSVLTSDTDDVTRITEHGYSSPTILSDNNSSHKTAFKNNFASNSRPSSKSSNNRSLTKYSFYNHKPLELNLKYETALNSDPRVITLPSIMCKSPSEDSQRHRDMRRLISDEYNMTQSSETSNDNDNNNSGIIISSSNNSDYDFDQGNLSSESNGILRVNSRFGENNALEEESNFSLTGKSHLLRGSINIKNKHKLPCLLVNNIKVMLCGYKLSYEHLILNDKLPQSSINESFSAKPESINGLRITKPFIKKEVDLLDEKGYTVILNEKTFSIEILIDSREFPANFSCAYGKIEYRLECYINAINVGNIIVNDKIVIIKSLEPSMSNLIDQNDSVFKKDNQLTVCNKILEGYQWRARLPEDIVKQLETPKLLYDVFLPSKTIIFNEPFQFYFKLKPTEACINDWNVTECILCLEQHYCFPRTTKVNEKGEKCKTDTMKYKKVFLYQLLSEKYSLEQKIKTVCFDNVKVESDLAIYDSVFTEHKEPDPVDFMNKIVPHYDELNTLYPETNKMMKGLLNISHKLKIIFSIETICHSKEKGNQRLKKQFSMSLPIFLITSYTLSTMTLPEYEE</sequence>
<name>A0A1B7TEZ8_9ASCO</name>
<proteinExistence type="predicted"/>
<reference evidence="3" key="1">
    <citation type="journal article" date="2016" name="Proc. Natl. Acad. Sci. U.S.A.">
        <title>Comparative genomics of biotechnologically important yeasts.</title>
        <authorList>
            <person name="Riley R."/>
            <person name="Haridas S."/>
            <person name="Wolfe K.H."/>
            <person name="Lopes M.R."/>
            <person name="Hittinger C.T."/>
            <person name="Goeker M."/>
            <person name="Salamov A.A."/>
            <person name="Wisecaver J.H."/>
            <person name="Long T.M."/>
            <person name="Calvey C.H."/>
            <person name="Aerts A.L."/>
            <person name="Barry K.W."/>
            <person name="Choi C."/>
            <person name="Clum A."/>
            <person name="Coughlan A.Y."/>
            <person name="Deshpande S."/>
            <person name="Douglass A.P."/>
            <person name="Hanson S.J."/>
            <person name="Klenk H.-P."/>
            <person name="LaButti K.M."/>
            <person name="Lapidus A."/>
            <person name="Lindquist E.A."/>
            <person name="Lipzen A.M."/>
            <person name="Meier-Kolthoff J.P."/>
            <person name="Ohm R.A."/>
            <person name="Otillar R.P."/>
            <person name="Pangilinan J.L."/>
            <person name="Peng Y."/>
            <person name="Rokas A."/>
            <person name="Rosa C.A."/>
            <person name="Scheuner C."/>
            <person name="Sibirny A.A."/>
            <person name="Slot J.C."/>
            <person name="Stielow J.B."/>
            <person name="Sun H."/>
            <person name="Kurtzman C.P."/>
            <person name="Blackwell M."/>
            <person name="Grigoriev I.V."/>
            <person name="Jeffries T.W."/>
        </authorList>
    </citation>
    <scope>NUCLEOTIDE SEQUENCE [LARGE SCALE GENOMIC DNA]</scope>
    <source>
        <strain evidence="3">NRRL Y-1626</strain>
    </source>
</reference>
<comment type="caution">
    <text evidence="2">The sequence shown here is derived from an EMBL/GenBank/DDBJ whole genome shotgun (WGS) entry which is preliminary data.</text>
</comment>
<evidence type="ECO:0000313" key="2">
    <source>
        <dbReference type="EMBL" id="OBA27316.1"/>
    </source>
</evidence>
<evidence type="ECO:0000256" key="1">
    <source>
        <dbReference type="SAM" id="MobiDB-lite"/>
    </source>
</evidence>
<dbReference type="OrthoDB" id="4061472at2759"/>
<feature type="region of interest" description="Disordered" evidence="1">
    <location>
        <begin position="340"/>
        <end position="366"/>
    </location>
</feature>
<organism evidence="2 3">
    <name type="scientific">Hanseniaspora valbyensis NRRL Y-1626</name>
    <dbReference type="NCBI Taxonomy" id="766949"/>
    <lineage>
        <taxon>Eukaryota</taxon>
        <taxon>Fungi</taxon>
        <taxon>Dikarya</taxon>
        <taxon>Ascomycota</taxon>
        <taxon>Saccharomycotina</taxon>
        <taxon>Saccharomycetes</taxon>
        <taxon>Saccharomycodales</taxon>
        <taxon>Saccharomycodaceae</taxon>
        <taxon>Hanseniaspora</taxon>
    </lineage>
</organism>
<keyword evidence="3" id="KW-1185">Reference proteome</keyword>
<gene>
    <name evidence="2" type="ORF">HANVADRAFT_52349</name>
</gene>
<dbReference type="EMBL" id="LXPE01000009">
    <property type="protein sequence ID" value="OBA27316.1"/>
    <property type="molecule type" value="Genomic_DNA"/>
</dbReference>
<accession>A0A1B7TEZ8</accession>
<feature type="compositionally biased region" description="Low complexity" evidence="1">
    <location>
        <begin position="345"/>
        <end position="366"/>
    </location>
</feature>
<dbReference type="AlphaFoldDB" id="A0A1B7TEZ8"/>
<protein>
    <submittedName>
        <fullName evidence="2">Uncharacterized protein</fullName>
    </submittedName>
</protein>